<evidence type="ECO:0000256" key="12">
    <source>
        <dbReference type="SAM" id="Phobius"/>
    </source>
</evidence>
<evidence type="ECO:0000259" key="13">
    <source>
        <dbReference type="PROSITE" id="PS50221"/>
    </source>
</evidence>
<feature type="transmembrane region" description="Helical" evidence="12">
    <location>
        <begin position="1054"/>
        <end position="1077"/>
    </location>
</feature>
<evidence type="ECO:0000256" key="7">
    <source>
        <dbReference type="ARBA" id="ARBA00022989"/>
    </source>
</evidence>
<dbReference type="CDD" id="cd15040">
    <property type="entry name" value="7tmB2_Adhesion"/>
    <property type="match status" value="1"/>
</dbReference>
<evidence type="ECO:0000256" key="8">
    <source>
        <dbReference type="ARBA" id="ARBA00023136"/>
    </source>
</evidence>
<dbReference type="GO" id="GO:0004930">
    <property type="term" value="F:G protein-coupled receptor activity"/>
    <property type="evidence" value="ECO:0007669"/>
    <property type="project" value="InterPro"/>
</dbReference>
<feature type="domain" description="G-protein coupled receptors family 2 profile 2" evidence="14">
    <location>
        <begin position="832"/>
        <end position="1078"/>
    </location>
</feature>
<feature type="compositionally biased region" description="Basic and acidic residues" evidence="11">
    <location>
        <begin position="1123"/>
        <end position="1146"/>
    </location>
</feature>
<dbReference type="Pfam" id="PF01825">
    <property type="entry name" value="GPS"/>
    <property type="match status" value="1"/>
</dbReference>
<dbReference type="InterPro" id="IPR046338">
    <property type="entry name" value="GAIN_dom_sf"/>
</dbReference>
<dbReference type="Gene3D" id="3.80.10.10">
    <property type="entry name" value="Ribonuclease Inhibitor"/>
    <property type="match status" value="2"/>
</dbReference>
<dbReference type="PROSITE" id="PS51450">
    <property type="entry name" value="LRR"/>
    <property type="match status" value="1"/>
</dbReference>
<keyword evidence="6" id="KW-0677">Repeat</keyword>
<dbReference type="Pfam" id="PF26588">
    <property type="entry name" value="GAIN_ADGRA3"/>
    <property type="match status" value="1"/>
</dbReference>
<feature type="transmembrane region" description="Helical" evidence="12">
    <location>
        <begin position="937"/>
        <end position="959"/>
    </location>
</feature>
<evidence type="ECO:0000256" key="4">
    <source>
        <dbReference type="ARBA" id="ARBA00022692"/>
    </source>
</evidence>
<dbReference type="InterPro" id="IPR017981">
    <property type="entry name" value="GPCR_2-like_7TM"/>
</dbReference>
<dbReference type="GeneID" id="111103785"/>
<feature type="transmembrane region" description="Helical" evidence="12">
    <location>
        <begin position="900"/>
        <end position="925"/>
    </location>
</feature>
<dbReference type="RefSeq" id="XP_022292961.1">
    <property type="nucleotide sequence ID" value="XM_022437253.1"/>
</dbReference>
<evidence type="ECO:0000256" key="9">
    <source>
        <dbReference type="ARBA" id="ARBA00023157"/>
    </source>
</evidence>
<dbReference type="InterPro" id="IPR032675">
    <property type="entry name" value="LRR_dom_sf"/>
</dbReference>
<keyword evidence="9" id="KW-1015">Disulfide bond</keyword>
<keyword evidence="4 12" id="KW-0812">Transmembrane</keyword>
<evidence type="ECO:0000259" key="14">
    <source>
        <dbReference type="PROSITE" id="PS50261"/>
    </source>
</evidence>
<dbReference type="SMART" id="SM00082">
    <property type="entry name" value="LRRCT"/>
    <property type="match status" value="1"/>
</dbReference>
<dbReference type="Gene3D" id="2.60.220.50">
    <property type="match status" value="1"/>
</dbReference>
<dbReference type="SMART" id="SM00369">
    <property type="entry name" value="LRR_TYP"/>
    <property type="match status" value="2"/>
</dbReference>
<dbReference type="PANTHER" id="PTHR45692">
    <property type="entry name" value="G_PROTEIN_RECEP_F2_4 DOMAIN-CONTAINING PROTEIN"/>
    <property type="match status" value="1"/>
</dbReference>
<evidence type="ECO:0000256" key="10">
    <source>
        <dbReference type="ARBA" id="ARBA00023180"/>
    </source>
</evidence>
<comment type="subcellular location">
    <subcellularLocation>
        <location evidence="1">Membrane</location>
        <topology evidence="1">Multi-pass membrane protein</topology>
    </subcellularLocation>
</comment>
<sequence length="1154" mass="127613">MFDFVEKKSVGVMVRVCVCVLCVSVLCSVPVLGGISSSLTSTVCQRADSGCRCTTNAKGLVVECSKSGSSTFPMDLPSQAVKITLSNYDVYNVTKSDFYGAENLQELNILNCNVQQIGGYALYHLRKLENISLSGNQLTTVNRNDFYHMTQLKVIDLSNNRITYIGGDAFYSLYKLHTINLKGNPLNCNCETKRFRDWVVLRNGQVTVLDALCANKNNPLFDVKDFGVCKDSTFFRNLSCHMCNGKLSHNDCLTQYCKATELCYSQIDSQNGKVYINKGCTVDSDCAHREQQNSHSCYNQDGGRNCYFCCLEDNCNDHQLGRRTKEIHFYIPITMVDPKFSPQSWEYNNTVRRALDNLRYNVLKTYNSNCSFSDNDVSVQHVGQPDLTVYFDVICTTLREYKKADIKSALESYLKTYNQGFPSSVLKVEVFYKGPGVCEAESTVGYLSQGTWPATQQGQTALVFCADNILVQRLCTESGWAPPPLCTVTQAVTTSSAAPPTTTQSLEELSQVKVDDNSADDIAEQLFKQTEEAWQFTSGDINMTVSLLEELEKLQSTYTAADREKNIAGVMSHVLNAPEAQFNLAERQFKSASRLLGSIQKLTNSTSLQNGDFKEVGSNLGILAASTSSSNFNGMVLATLDHPSTELDESNLVLSKDGTIPAQSSSWIHLPRQLVSELPASSTVSRVTLAAFRNDKLFKAIRSTSNDDDDDDDDDDKDFIIYRSQSNSVILSAQIPNVAVENLATPIEMRFQQNIKLATEVTDSSTAENATCGYFVETGPNRGHWSSEGCRVKDHQPGRFTECQCDHLTNFALLMDVYGVGGQISEANRIALSYLSYLGCGISLLGLILTLITYFTFRKLRSHNPAKILINLCIAIAATDLIFLAGQQDYALKSEIGCKIVAALLHFFLLAAMCWMLVEAYYMYVALIQVFNSHISLFMLKSLLVGWGIPLVIVAITLGVNTTDNYGNQKGGICWLNPIPFYASFLAPVAIIILINFIVFFLVLRQLLGASTKNINKTDSTKTSSRLRGAVTLVIMLGLTWVFAILAIDGGAPVFQYLFTVFNSLQGLFIFVFHCLLKTDAQKAWKRACCAGDKEKDSRTSKGYSSNGQDNASKSTVSFSDIKSSDVKQRDKSSNGVSNKDRDKDYPSYSGSSI</sequence>
<dbReference type="GO" id="GO:0016020">
    <property type="term" value="C:membrane"/>
    <property type="evidence" value="ECO:0007669"/>
    <property type="project" value="UniProtKB-SubCell"/>
</dbReference>
<dbReference type="InterPro" id="IPR057244">
    <property type="entry name" value="GAIN_B"/>
</dbReference>
<dbReference type="PRINTS" id="PR00249">
    <property type="entry name" value="GPCRSECRETIN"/>
</dbReference>
<feature type="domain" description="GAIN-B" evidence="13">
    <location>
        <begin position="643"/>
        <end position="821"/>
    </location>
</feature>
<feature type="transmembrane region" description="Helical" evidence="12">
    <location>
        <begin position="979"/>
        <end position="1004"/>
    </location>
</feature>
<keyword evidence="7 12" id="KW-1133">Transmembrane helix</keyword>
<dbReference type="SMART" id="SM00303">
    <property type="entry name" value="GPS"/>
    <property type="match status" value="1"/>
</dbReference>
<dbReference type="KEGG" id="cvn:111103785"/>
<dbReference type="InterPro" id="IPR058808">
    <property type="entry name" value="GAIN_ADGRA2/3"/>
</dbReference>
<proteinExistence type="inferred from homology"/>
<dbReference type="Pfam" id="PF00002">
    <property type="entry name" value="7tm_2"/>
    <property type="match status" value="1"/>
</dbReference>
<feature type="compositionally biased region" description="Polar residues" evidence="11">
    <location>
        <begin position="1101"/>
        <end position="1122"/>
    </location>
</feature>
<evidence type="ECO:0000256" key="11">
    <source>
        <dbReference type="SAM" id="MobiDB-lite"/>
    </source>
</evidence>
<keyword evidence="10" id="KW-0325">Glycoprotein</keyword>
<dbReference type="PROSITE" id="PS50221">
    <property type="entry name" value="GAIN_B"/>
    <property type="match status" value="1"/>
</dbReference>
<dbReference type="SUPFAM" id="SSF81321">
    <property type="entry name" value="Family A G protein-coupled receptor-like"/>
    <property type="match status" value="1"/>
</dbReference>
<feature type="transmembrane region" description="Helical" evidence="12">
    <location>
        <begin position="869"/>
        <end position="888"/>
    </location>
</feature>
<evidence type="ECO:0000256" key="3">
    <source>
        <dbReference type="ARBA" id="ARBA00022614"/>
    </source>
</evidence>
<keyword evidence="15" id="KW-1185">Reference proteome</keyword>
<keyword evidence="3" id="KW-0433">Leucine-rich repeat</keyword>
<feature type="region of interest" description="Disordered" evidence="11">
    <location>
        <begin position="1094"/>
        <end position="1154"/>
    </location>
</feature>
<dbReference type="InterPro" id="IPR001611">
    <property type="entry name" value="Leu-rich_rpt"/>
</dbReference>
<dbReference type="Gene3D" id="1.20.1070.10">
    <property type="entry name" value="Rhodopsin 7-helix transmembrane proteins"/>
    <property type="match status" value="1"/>
</dbReference>
<keyword evidence="8 12" id="KW-0472">Membrane</keyword>
<organism evidence="15 16">
    <name type="scientific">Crassostrea virginica</name>
    <name type="common">Eastern oyster</name>
    <dbReference type="NCBI Taxonomy" id="6565"/>
    <lineage>
        <taxon>Eukaryota</taxon>
        <taxon>Metazoa</taxon>
        <taxon>Spiralia</taxon>
        <taxon>Lophotrochozoa</taxon>
        <taxon>Mollusca</taxon>
        <taxon>Bivalvia</taxon>
        <taxon>Autobranchia</taxon>
        <taxon>Pteriomorphia</taxon>
        <taxon>Ostreida</taxon>
        <taxon>Ostreoidea</taxon>
        <taxon>Ostreidae</taxon>
        <taxon>Crassostrea</taxon>
    </lineage>
</organism>
<feature type="transmembrane region" description="Helical" evidence="12">
    <location>
        <begin position="1025"/>
        <end position="1048"/>
    </location>
</feature>
<dbReference type="PROSITE" id="PS00650">
    <property type="entry name" value="G_PROTEIN_RECEP_F2_2"/>
    <property type="match status" value="1"/>
</dbReference>
<protein>
    <submittedName>
        <fullName evidence="16">Adhesion G-protein coupled receptor G2-like isoform X1</fullName>
    </submittedName>
</protein>
<dbReference type="SUPFAM" id="SSF52058">
    <property type="entry name" value="L domain-like"/>
    <property type="match status" value="1"/>
</dbReference>
<evidence type="ECO:0000256" key="1">
    <source>
        <dbReference type="ARBA" id="ARBA00004141"/>
    </source>
</evidence>
<gene>
    <name evidence="16" type="primary">LOC111103785</name>
</gene>
<evidence type="ECO:0000313" key="15">
    <source>
        <dbReference type="Proteomes" id="UP000694844"/>
    </source>
</evidence>
<dbReference type="AlphaFoldDB" id="A0A8B8APJ8"/>
<dbReference type="GO" id="GO:0007166">
    <property type="term" value="P:cell surface receptor signaling pathway"/>
    <property type="evidence" value="ECO:0007669"/>
    <property type="project" value="InterPro"/>
</dbReference>
<dbReference type="InterPro" id="IPR026906">
    <property type="entry name" value="LRR_5"/>
</dbReference>
<dbReference type="Proteomes" id="UP000694844">
    <property type="component" value="Chromosome 7"/>
</dbReference>
<evidence type="ECO:0000256" key="5">
    <source>
        <dbReference type="ARBA" id="ARBA00022729"/>
    </source>
</evidence>
<feature type="transmembrane region" description="Helical" evidence="12">
    <location>
        <begin position="834"/>
        <end position="857"/>
    </location>
</feature>
<dbReference type="InterPro" id="IPR003591">
    <property type="entry name" value="Leu-rich_rpt_typical-subtyp"/>
</dbReference>
<reference evidence="16" key="1">
    <citation type="submission" date="2025-08" db="UniProtKB">
        <authorList>
            <consortium name="RefSeq"/>
        </authorList>
    </citation>
    <scope>IDENTIFICATION</scope>
    <source>
        <tissue evidence="16">Whole sample</tissue>
    </source>
</reference>
<evidence type="ECO:0000256" key="6">
    <source>
        <dbReference type="ARBA" id="ARBA00022737"/>
    </source>
</evidence>
<name>A0A8B8APJ8_CRAVI</name>
<evidence type="ECO:0000313" key="16">
    <source>
        <dbReference type="RefSeq" id="XP_022292961.1"/>
    </source>
</evidence>
<dbReference type="InterPro" id="IPR000832">
    <property type="entry name" value="GPCR_2_secretin-like"/>
</dbReference>
<dbReference type="FunFam" id="1.20.1070.10:FF:000058">
    <property type="entry name" value="Adhesion G protein-coupled receptor F5"/>
    <property type="match status" value="1"/>
</dbReference>
<accession>A0A8B8APJ8</accession>
<comment type="similarity">
    <text evidence="2">Belongs to the G-protein coupled receptor 2 family. Adhesion G-protein coupled receptor (ADGR) subfamily.</text>
</comment>
<keyword evidence="5" id="KW-0732">Signal</keyword>
<dbReference type="PROSITE" id="PS50261">
    <property type="entry name" value="G_PROTEIN_RECEP_F2_4"/>
    <property type="match status" value="1"/>
</dbReference>
<dbReference type="InterPro" id="IPR000483">
    <property type="entry name" value="Cys-rich_flank_reg_C"/>
</dbReference>
<dbReference type="InterPro" id="IPR017983">
    <property type="entry name" value="GPCR_2_secretin-like_CS"/>
</dbReference>
<dbReference type="PANTHER" id="PTHR45692:SF1">
    <property type="entry name" value="G-PROTEIN COUPLED RECEPTORS FAMILY 2 PROFILE 2 DOMAIN-CONTAINING PROTEIN"/>
    <property type="match status" value="1"/>
</dbReference>
<dbReference type="OrthoDB" id="5961629at2759"/>
<evidence type="ECO:0000256" key="2">
    <source>
        <dbReference type="ARBA" id="ARBA00007343"/>
    </source>
</evidence>
<dbReference type="Pfam" id="PF13306">
    <property type="entry name" value="LRR_5"/>
    <property type="match status" value="1"/>
</dbReference>
<dbReference type="InterPro" id="IPR000203">
    <property type="entry name" value="GPS"/>
</dbReference>